<feature type="signal peptide" evidence="17">
    <location>
        <begin position="1"/>
        <end position="22"/>
    </location>
</feature>
<evidence type="ECO:0000256" key="6">
    <source>
        <dbReference type="ARBA" id="ARBA00022692"/>
    </source>
</evidence>
<feature type="transmembrane region" description="Helical" evidence="16">
    <location>
        <begin position="432"/>
        <end position="453"/>
    </location>
</feature>
<keyword evidence="12 16" id="KW-1133">Transmembrane helix</keyword>
<feature type="compositionally biased region" description="Polar residues" evidence="15">
    <location>
        <begin position="793"/>
        <end position="810"/>
    </location>
</feature>
<evidence type="ECO:0000313" key="20">
    <source>
        <dbReference type="Proteomes" id="UP000262825"/>
    </source>
</evidence>
<dbReference type="InterPro" id="IPR050731">
    <property type="entry name" value="HRD1_E3_ubiq-ligases"/>
</dbReference>
<evidence type="ECO:0000256" key="14">
    <source>
        <dbReference type="PROSITE-ProRule" id="PRU00175"/>
    </source>
</evidence>
<dbReference type="SMART" id="SM00184">
    <property type="entry name" value="RING"/>
    <property type="match status" value="1"/>
</dbReference>
<evidence type="ECO:0000256" key="7">
    <source>
        <dbReference type="ARBA" id="ARBA00022723"/>
    </source>
</evidence>
<dbReference type="SUPFAM" id="SSF57850">
    <property type="entry name" value="RING/U-box"/>
    <property type="match status" value="1"/>
</dbReference>
<feature type="chain" id="PRO_5016895306" description="RING-type E3 ubiquitin transferase" evidence="17">
    <location>
        <begin position="23"/>
        <end position="857"/>
    </location>
</feature>
<feature type="compositionally biased region" description="Acidic residues" evidence="15">
    <location>
        <begin position="783"/>
        <end position="792"/>
    </location>
</feature>
<evidence type="ECO:0000256" key="10">
    <source>
        <dbReference type="ARBA" id="ARBA00022786"/>
    </source>
</evidence>
<reference evidence="20" key="1">
    <citation type="submission" date="2018-06" db="EMBL/GenBank/DDBJ databases">
        <authorList>
            <person name="Guldener U."/>
        </authorList>
    </citation>
    <scope>NUCLEOTIDE SEQUENCE [LARGE SCALE GENOMIC DNA]</scope>
    <source>
        <strain evidence="20">UTAD17</strain>
    </source>
</reference>
<evidence type="ECO:0000256" key="9">
    <source>
        <dbReference type="ARBA" id="ARBA00022771"/>
    </source>
</evidence>
<feature type="domain" description="RING-type" evidence="18">
    <location>
        <begin position="804"/>
        <end position="851"/>
    </location>
</feature>
<evidence type="ECO:0000256" key="8">
    <source>
        <dbReference type="ARBA" id="ARBA00022729"/>
    </source>
</evidence>
<dbReference type="GO" id="GO:0061630">
    <property type="term" value="F:ubiquitin protein ligase activity"/>
    <property type="evidence" value="ECO:0007669"/>
    <property type="project" value="UniProtKB-EC"/>
</dbReference>
<dbReference type="InterPro" id="IPR021319">
    <property type="entry name" value="DUF2921"/>
</dbReference>
<feature type="transmembrane region" description="Helical" evidence="16">
    <location>
        <begin position="474"/>
        <end position="493"/>
    </location>
</feature>
<keyword evidence="9 14" id="KW-0863">Zinc-finger</keyword>
<feature type="transmembrane region" description="Helical" evidence="16">
    <location>
        <begin position="684"/>
        <end position="704"/>
    </location>
</feature>
<dbReference type="InterPro" id="IPR001841">
    <property type="entry name" value="Znf_RING"/>
</dbReference>
<evidence type="ECO:0000256" key="3">
    <source>
        <dbReference type="ARBA" id="ARBA00004906"/>
    </source>
</evidence>
<evidence type="ECO:0000256" key="17">
    <source>
        <dbReference type="SAM" id="SignalP"/>
    </source>
</evidence>
<evidence type="ECO:0000256" key="5">
    <source>
        <dbReference type="ARBA" id="ARBA00022679"/>
    </source>
</evidence>
<dbReference type="EMBL" id="UFAJ01000460">
    <property type="protein sequence ID" value="SSD60807.1"/>
    <property type="molecule type" value="Genomic_DNA"/>
</dbReference>
<sequence length="857" mass="99637">MEINGNTLFFILFFIFFLISSPKNPDGTTSQYESKQLKRIRDQLGYEFEYMKNNMTFNSLVGNITGFRYSYNDMALNHKDYKTYFHNDKNSVDNGDKNKDDKVIGFPLPGKDYTSGWKAFSSDSQILPQYILDKVKNSIWQDDKDDTSDGEYPWNISSYLRGSLNLESHDEQNTIHMPVPKYFQGTKNNFDYLDDTDAGDGSINDDLALILDTPPYGDFFMNDTTLFEEKLKKRLNVSSVSNKSKLTFSIDQLFTFNDRWKFLNLNCRLDSYFRDTLIFKGLYDKKYGKLFIYTQSAKFHPLFVLPHYYLGCSETEFNELKKFVEYHWNETDYLTSFKMNDFKNWYKRSMETCEFVGFFQLEKWDGYDSAKSELLEKELQNPTGRPINVKKTPLLNVSKGILYSPDCGDYYNLGELMGERKEIFQIKTRHDLLIFFMIPFVLEIYFFLVQMVFTNTPSKTNKISRTMIDIINMTDGAFAFLFILGTVITQALFTIDILISFLISVLAFIFEYMYMCCIIMSQSTERRISWVRIITRWLRRRRESSGTSNGSGVETTNDNDTDPPLIIPDEQATQLSVRKRSLIKLVILLMVMLPIFTKSYDTRKVFEYVGVTLANSYMVPQILKNCVASVNNNNVVASLNNSVSSPDQYPFNFFYFIVGFSLARLIPYYYLYGVASNSFYHHTNYKYLFILTGWVVFQIIVLYIQKRYGGNSIIPKFIVKKLDKILDIGKLYDYHHKLSRQVFEENGRVFECPICMNEDDPIIMPVEMEQEDNNPAINREQQEGGEDNDADGNENTPLSSTSKCKSGSIATDSTNVTTDIQDYMITPCDHVFHSKCLITWMNRKLQCPVCRAPLPPL</sequence>
<evidence type="ECO:0000256" key="13">
    <source>
        <dbReference type="ARBA" id="ARBA00023136"/>
    </source>
</evidence>
<gene>
    <name evidence="19" type="ORF">SCODWIG_02568</name>
</gene>
<feature type="transmembrane region" description="Helical" evidence="16">
    <location>
        <begin position="582"/>
        <end position="600"/>
    </location>
</feature>
<dbReference type="InterPro" id="IPR013083">
    <property type="entry name" value="Znf_RING/FYVE/PHD"/>
</dbReference>
<comment type="catalytic activity">
    <reaction evidence="1">
        <text>S-ubiquitinyl-[E2 ubiquitin-conjugating enzyme]-L-cysteine + [acceptor protein]-L-lysine = [E2 ubiquitin-conjugating enzyme]-L-cysteine + N(6)-ubiquitinyl-[acceptor protein]-L-lysine.</text>
        <dbReference type="EC" id="2.3.2.27"/>
    </reaction>
</comment>
<keyword evidence="20" id="KW-1185">Reference proteome</keyword>
<keyword evidence="7" id="KW-0479">Metal-binding</keyword>
<organism evidence="19 20">
    <name type="scientific">Saccharomycodes ludwigii</name>
    <dbReference type="NCBI Taxonomy" id="36035"/>
    <lineage>
        <taxon>Eukaryota</taxon>
        <taxon>Fungi</taxon>
        <taxon>Dikarya</taxon>
        <taxon>Ascomycota</taxon>
        <taxon>Saccharomycotina</taxon>
        <taxon>Saccharomycetes</taxon>
        <taxon>Saccharomycodales</taxon>
        <taxon>Saccharomycodaceae</taxon>
        <taxon>Saccharomycodes</taxon>
    </lineage>
</organism>
<keyword evidence="6 16" id="KW-0812">Transmembrane</keyword>
<keyword evidence="10" id="KW-0833">Ubl conjugation pathway</keyword>
<dbReference type="PANTHER" id="PTHR22763">
    <property type="entry name" value="RING ZINC FINGER PROTEIN"/>
    <property type="match status" value="1"/>
</dbReference>
<evidence type="ECO:0000256" key="2">
    <source>
        <dbReference type="ARBA" id="ARBA00004127"/>
    </source>
</evidence>
<keyword evidence="8 17" id="KW-0732">Signal</keyword>
<evidence type="ECO:0000259" key="18">
    <source>
        <dbReference type="PROSITE" id="PS50089"/>
    </source>
</evidence>
<dbReference type="Pfam" id="PF11145">
    <property type="entry name" value="DUF2921"/>
    <property type="match status" value="1"/>
</dbReference>
<evidence type="ECO:0000256" key="1">
    <source>
        <dbReference type="ARBA" id="ARBA00000900"/>
    </source>
</evidence>
<dbReference type="EC" id="2.3.2.27" evidence="4"/>
<feature type="compositionally biased region" description="Polar residues" evidence="15">
    <location>
        <begin position="545"/>
        <end position="558"/>
    </location>
</feature>
<keyword evidence="13 16" id="KW-0472">Membrane</keyword>
<feature type="transmembrane region" description="Helical" evidence="16">
    <location>
        <begin position="653"/>
        <end position="672"/>
    </location>
</feature>
<proteinExistence type="predicted"/>
<dbReference type="VEuPathDB" id="FungiDB:SCODWIG_02568"/>
<dbReference type="AlphaFoldDB" id="A0A376B7Z4"/>
<dbReference type="Pfam" id="PF13639">
    <property type="entry name" value="zf-RING_2"/>
    <property type="match status" value="1"/>
</dbReference>
<dbReference type="PROSITE" id="PS50089">
    <property type="entry name" value="ZF_RING_2"/>
    <property type="match status" value="1"/>
</dbReference>
<evidence type="ECO:0000256" key="16">
    <source>
        <dbReference type="SAM" id="Phobius"/>
    </source>
</evidence>
<protein>
    <recommendedName>
        <fullName evidence="4">RING-type E3 ubiquitin transferase</fullName>
        <ecNumber evidence="4">2.3.2.27</ecNumber>
    </recommendedName>
</protein>
<name>A0A376B7Z4_9ASCO</name>
<evidence type="ECO:0000313" key="19">
    <source>
        <dbReference type="EMBL" id="SSD60807.1"/>
    </source>
</evidence>
<feature type="transmembrane region" description="Helical" evidence="16">
    <location>
        <begin position="499"/>
        <end position="520"/>
    </location>
</feature>
<dbReference type="OrthoDB" id="9984778at2759"/>
<comment type="pathway">
    <text evidence="3">Protein modification; protein ubiquitination.</text>
</comment>
<evidence type="ECO:0000256" key="4">
    <source>
        <dbReference type="ARBA" id="ARBA00012483"/>
    </source>
</evidence>
<keyword evidence="5" id="KW-0808">Transferase</keyword>
<dbReference type="Gene3D" id="3.30.40.10">
    <property type="entry name" value="Zinc/RING finger domain, C3HC4 (zinc finger)"/>
    <property type="match status" value="1"/>
</dbReference>
<dbReference type="PANTHER" id="PTHR22763:SF162">
    <property type="entry name" value="TRANSMEMBRANE E3 UBIQUITIN-PROTEIN LIGASE 1"/>
    <property type="match status" value="1"/>
</dbReference>
<evidence type="ECO:0000256" key="12">
    <source>
        <dbReference type="ARBA" id="ARBA00022989"/>
    </source>
</evidence>
<evidence type="ECO:0000256" key="15">
    <source>
        <dbReference type="SAM" id="MobiDB-lite"/>
    </source>
</evidence>
<dbReference type="GO" id="GO:0008270">
    <property type="term" value="F:zinc ion binding"/>
    <property type="evidence" value="ECO:0007669"/>
    <property type="project" value="UniProtKB-KW"/>
</dbReference>
<evidence type="ECO:0000256" key="11">
    <source>
        <dbReference type="ARBA" id="ARBA00022833"/>
    </source>
</evidence>
<feature type="region of interest" description="Disordered" evidence="15">
    <location>
        <begin position="544"/>
        <end position="564"/>
    </location>
</feature>
<accession>A0A376B7Z4</accession>
<dbReference type="GO" id="GO:0043161">
    <property type="term" value="P:proteasome-mediated ubiquitin-dependent protein catabolic process"/>
    <property type="evidence" value="ECO:0007669"/>
    <property type="project" value="TreeGrafter"/>
</dbReference>
<dbReference type="GO" id="GO:0012505">
    <property type="term" value="C:endomembrane system"/>
    <property type="evidence" value="ECO:0007669"/>
    <property type="project" value="UniProtKB-SubCell"/>
</dbReference>
<dbReference type="Proteomes" id="UP000262825">
    <property type="component" value="Unassembled WGS sequence"/>
</dbReference>
<feature type="region of interest" description="Disordered" evidence="15">
    <location>
        <begin position="778"/>
        <end position="810"/>
    </location>
</feature>
<comment type="subcellular location">
    <subcellularLocation>
        <location evidence="2">Endomembrane system</location>
        <topology evidence="2">Multi-pass membrane protein</topology>
    </subcellularLocation>
</comment>
<keyword evidence="11" id="KW-0862">Zinc</keyword>